<feature type="compositionally biased region" description="Basic and acidic residues" evidence="6">
    <location>
        <begin position="89"/>
        <end position="108"/>
    </location>
</feature>
<feature type="signal peptide" evidence="7">
    <location>
        <begin position="1"/>
        <end position="18"/>
    </location>
</feature>
<evidence type="ECO:0000256" key="1">
    <source>
        <dbReference type="ARBA" id="ARBA00004613"/>
    </source>
</evidence>
<name>A0A0K8R8F8_IXORI</name>
<evidence type="ECO:0000256" key="4">
    <source>
        <dbReference type="ARBA" id="ARBA00023180"/>
    </source>
</evidence>
<feature type="chain" id="PRO_5005516804" evidence="7">
    <location>
        <begin position="19"/>
        <end position="196"/>
    </location>
</feature>
<evidence type="ECO:0000256" key="7">
    <source>
        <dbReference type="SAM" id="SignalP"/>
    </source>
</evidence>
<accession>A0A0K8R8F8</accession>
<feature type="region of interest" description="Disordered" evidence="6">
    <location>
        <begin position="21"/>
        <end position="108"/>
    </location>
</feature>
<reference evidence="8" key="1">
    <citation type="submission" date="2012-12" db="EMBL/GenBank/DDBJ databases">
        <title>Identification and characterization of a phenylalanine ammonia-lyase gene family in Isatis indigotica Fort.</title>
        <authorList>
            <person name="Liu Q."/>
            <person name="Chen J."/>
            <person name="Zhou X."/>
            <person name="Di P."/>
            <person name="Xiao Y."/>
            <person name="Xuan H."/>
            <person name="Zhang L."/>
            <person name="Chen W."/>
        </authorList>
    </citation>
    <scope>NUCLEOTIDE SEQUENCE</scope>
    <source>
        <tissue evidence="8">Salivary gland</tissue>
    </source>
</reference>
<dbReference type="AlphaFoldDB" id="A0A0K8R8F8"/>
<protein>
    <submittedName>
        <fullName evidence="8">Putative ixodes 8-cys protein</fullName>
    </submittedName>
</protein>
<proteinExistence type="evidence at transcript level"/>
<dbReference type="GO" id="GO:0005576">
    <property type="term" value="C:extracellular region"/>
    <property type="evidence" value="ECO:0007669"/>
    <property type="project" value="UniProtKB-SubCell"/>
</dbReference>
<evidence type="ECO:0000313" key="8">
    <source>
        <dbReference type="EMBL" id="JAA67366.1"/>
    </source>
</evidence>
<comment type="subcellular location">
    <subcellularLocation>
        <location evidence="1">Secreted</location>
    </subcellularLocation>
</comment>
<evidence type="ECO:0000256" key="6">
    <source>
        <dbReference type="SAM" id="MobiDB-lite"/>
    </source>
</evidence>
<keyword evidence="2" id="KW-0964">Secreted</keyword>
<organism evidence="8">
    <name type="scientific">Ixodes ricinus</name>
    <name type="common">Common tick</name>
    <name type="synonym">Acarus ricinus</name>
    <dbReference type="NCBI Taxonomy" id="34613"/>
    <lineage>
        <taxon>Eukaryota</taxon>
        <taxon>Metazoa</taxon>
        <taxon>Ecdysozoa</taxon>
        <taxon>Arthropoda</taxon>
        <taxon>Chelicerata</taxon>
        <taxon>Arachnida</taxon>
        <taxon>Acari</taxon>
        <taxon>Parasitiformes</taxon>
        <taxon>Ixodida</taxon>
        <taxon>Ixodoidea</taxon>
        <taxon>Ixodidae</taxon>
        <taxon>Ixodinae</taxon>
        <taxon>Ixodes</taxon>
    </lineage>
</organism>
<keyword evidence="3 7" id="KW-0732">Signal</keyword>
<dbReference type="InterPro" id="IPR021971">
    <property type="entry name" value="Salp15"/>
</dbReference>
<sequence>MFKLKFFILFVLAGLCFGDSSGSETGDASNSQSGPSSVGQDTNSDGSQDGTSQNSGPPSQPQTSEQADQSNNGSEDKKKETESNGEDSENQKQDTEPKNHENRPQRKFEDAVGLPSWIKNATAFLNHLLTLCHNQNIWERVSNDTIHWENCTFDCRHDVNAYPHVKNLPEGTPCGDRKICENNSCVGEPTTLPSCR</sequence>
<dbReference type="Pfam" id="PF12115">
    <property type="entry name" value="Salp15"/>
    <property type="match status" value="1"/>
</dbReference>
<evidence type="ECO:0000256" key="2">
    <source>
        <dbReference type="ARBA" id="ARBA00022525"/>
    </source>
</evidence>
<evidence type="ECO:0000256" key="5">
    <source>
        <dbReference type="ARBA" id="ARBA00034321"/>
    </source>
</evidence>
<keyword evidence="4" id="KW-0325">Glycoprotein</keyword>
<feature type="compositionally biased region" description="Polar residues" evidence="6">
    <location>
        <begin position="21"/>
        <end position="73"/>
    </location>
</feature>
<dbReference type="EMBL" id="GADI01006442">
    <property type="protein sequence ID" value="JAA67366.1"/>
    <property type="molecule type" value="mRNA"/>
</dbReference>
<comment type="similarity">
    <text evidence="5">Belongs to the salp15 family.</text>
</comment>
<evidence type="ECO:0000256" key="3">
    <source>
        <dbReference type="ARBA" id="ARBA00022729"/>
    </source>
</evidence>